<evidence type="ECO:0000256" key="3">
    <source>
        <dbReference type="ARBA" id="ARBA00061655"/>
    </source>
</evidence>
<dbReference type="FunFam" id="1.10.418.10:FF:000009">
    <property type="entry name" value="smoothelin isoform X2"/>
    <property type="match status" value="1"/>
</dbReference>
<evidence type="ECO:0000256" key="2">
    <source>
        <dbReference type="ARBA" id="ARBA00023054"/>
    </source>
</evidence>
<dbReference type="SMART" id="SM00033">
    <property type="entry name" value="CH"/>
    <property type="match status" value="1"/>
</dbReference>
<feature type="domain" description="Calponin-homology (CH)" evidence="4">
    <location>
        <begin position="76"/>
        <end position="182"/>
    </location>
</feature>
<dbReference type="AlphaFoldDB" id="A0AA85B7H6"/>
<dbReference type="PANTHER" id="PTHR23167">
    <property type="entry name" value="CALPONIN HOMOLOGY DOMAIN-CONTAINING PROTEIN DDB_G0272472-RELATED"/>
    <property type="match status" value="1"/>
</dbReference>
<keyword evidence="2" id="KW-0175">Coiled coil</keyword>
<dbReference type="Pfam" id="PF00307">
    <property type="entry name" value="CH"/>
    <property type="match status" value="1"/>
</dbReference>
<keyword evidence="1" id="KW-0597">Phosphoprotein</keyword>
<dbReference type="WBParaSite" id="SMTH1_37070.2">
    <property type="protein sequence ID" value="SMTH1_37070.2"/>
    <property type="gene ID" value="SMTH1_37070"/>
</dbReference>
<dbReference type="Proteomes" id="UP000050791">
    <property type="component" value="Unassembled WGS sequence"/>
</dbReference>
<proteinExistence type="inferred from homology"/>
<dbReference type="PROSITE" id="PS50021">
    <property type="entry name" value="CH"/>
    <property type="match status" value="1"/>
</dbReference>
<dbReference type="Gene3D" id="1.10.418.10">
    <property type="entry name" value="Calponin-like domain"/>
    <property type="match status" value="1"/>
</dbReference>
<dbReference type="CDD" id="cd21200">
    <property type="entry name" value="CH_SMTN-like"/>
    <property type="match status" value="1"/>
</dbReference>
<name>A0AA85B7H6_9TREM</name>
<dbReference type="PANTHER" id="PTHR23167:SF46">
    <property type="entry name" value="EPS15 HOMOLOGY DOMAIN CONTAINING PROTEIN-BINDING PROTEIN 1, ISOFORM F"/>
    <property type="match status" value="1"/>
</dbReference>
<evidence type="ECO:0000313" key="5">
    <source>
        <dbReference type="Proteomes" id="UP000050791"/>
    </source>
</evidence>
<dbReference type="InterPro" id="IPR036872">
    <property type="entry name" value="CH_dom_sf"/>
</dbReference>
<sequence>MVMQCLRWIAVRHEHRWMSTQRSIDKALNVFDSPVNGRRHHSTFSHTMNKFKAMDKANNPQGAKPNFASGGKGAQPNAKQIMLDWCKAVTKGYEGVDIQNFGSSWGDGLAFCALIHHFYPDSFDFSTLDPKNKRANFELAFEKAEKLGNVSPLLDIEDLMRMKVPDWKCVFTQIQLYYRRFHLEEGKNATVPPTGILPKAAPKSENTDE</sequence>
<organism evidence="5 6">
    <name type="scientific">Schistosoma mattheei</name>
    <dbReference type="NCBI Taxonomy" id="31246"/>
    <lineage>
        <taxon>Eukaryota</taxon>
        <taxon>Metazoa</taxon>
        <taxon>Spiralia</taxon>
        <taxon>Lophotrochozoa</taxon>
        <taxon>Platyhelminthes</taxon>
        <taxon>Trematoda</taxon>
        <taxon>Digenea</taxon>
        <taxon>Strigeidida</taxon>
        <taxon>Schistosomatoidea</taxon>
        <taxon>Schistosomatidae</taxon>
        <taxon>Schistosoma</taxon>
    </lineage>
</organism>
<accession>A0AA85B7H6</accession>
<reference evidence="6" key="1">
    <citation type="submission" date="2023-11" db="UniProtKB">
        <authorList>
            <consortium name="WormBaseParasite"/>
        </authorList>
    </citation>
    <scope>IDENTIFICATION</scope>
</reference>
<evidence type="ECO:0000259" key="4">
    <source>
        <dbReference type="PROSITE" id="PS50021"/>
    </source>
</evidence>
<evidence type="ECO:0000313" key="6">
    <source>
        <dbReference type="WBParaSite" id="SMTH1_37070.2"/>
    </source>
</evidence>
<dbReference type="InterPro" id="IPR001715">
    <property type="entry name" value="CH_dom"/>
</dbReference>
<comment type="similarity">
    <text evidence="3">Belongs to the smoothelin family.</text>
</comment>
<evidence type="ECO:0000256" key="1">
    <source>
        <dbReference type="ARBA" id="ARBA00022553"/>
    </source>
</evidence>
<protein>
    <recommendedName>
        <fullName evidence="4">Calponin-homology (CH) domain-containing protein</fullName>
    </recommendedName>
</protein>
<dbReference type="SUPFAM" id="SSF47576">
    <property type="entry name" value="Calponin-homology domain, CH-domain"/>
    <property type="match status" value="1"/>
</dbReference>
<dbReference type="InterPro" id="IPR050540">
    <property type="entry name" value="F-actin_Monoox_Mical"/>
</dbReference>